<protein>
    <submittedName>
        <fullName evidence="1">DUF488 domain-containing protein</fullName>
    </submittedName>
</protein>
<dbReference type="OrthoDB" id="9789109at2"/>
<dbReference type="AlphaFoldDB" id="A0A5B8KX28"/>
<proteinExistence type="predicted"/>
<name>A0A5B8KX28_9HYPH</name>
<dbReference type="PANTHER" id="PTHR39337:SF1">
    <property type="entry name" value="BLR5642 PROTEIN"/>
    <property type="match status" value="1"/>
</dbReference>
<dbReference type="RefSeq" id="WP_146298883.1">
    <property type="nucleotide sequence ID" value="NZ_CP042301.2"/>
</dbReference>
<dbReference type="InterPro" id="IPR014519">
    <property type="entry name" value="UCP024492"/>
</dbReference>
<dbReference type="Proteomes" id="UP000321389">
    <property type="component" value="Chromosome"/>
</dbReference>
<accession>A0A5B8KX28</accession>
<evidence type="ECO:0000313" key="2">
    <source>
        <dbReference type="Proteomes" id="UP000321389"/>
    </source>
</evidence>
<keyword evidence="2" id="KW-1185">Reference proteome</keyword>
<evidence type="ECO:0000313" key="1">
    <source>
        <dbReference type="EMBL" id="QDZ00234.1"/>
    </source>
</evidence>
<dbReference type="Pfam" id="PF04343">
    <property type="entry name" value="DUF488"/>
    <property type="match status" value="1"/>
</dbReference>
<gene>
    <name evidence="1" type="ORF">FQ775_07505</name>
</gene>
<reference evidence="1" key="1">
    <citation type="submission" date="2020-04" db="EMBL/GenBank/DDBJ databases">
        <title>Nitratireductor sp. nov. isolated from mangrove soil.</title>
        <authorList>
            <person name="Ye Y."/>
        </authorList>
    </citation>
    <scope>NUCLEOTIDE SEQUENCE</scope>
    <source>
        <strain evidence="1">SY7</strain>
    </source>
</reference>
<sequence length="183" mass="20486">MIEAVQTGSAAFTIGHSNRTLPTFKQMLLETSVDLVVDVRRFPGSRSNPSFNAKVLTPELQPHGIGYTHCASLGGLRSKVADIPSEENGFWNNRSFHNYADFARTDEFQSALLQLLGLCREHRCALMCAEAVWWRCHRRIIADHLIARGISVFHIMDIGKCVRAHLSDGAVIDPDLRVRYPGQ</sequence>
<dbReference type="PIRSF" id="PIRSF024492">
    <property type="entry name" value="UCP024492"/>
    <property type="match status" value="1"/>
</dbReference>
<dbReference type="EMBL" id="CP042301">
    <property type="protein sequence ID" value="QDZ00234.1"/>
    <property type="molecule type" value="Genomic_DNA"/>
</dbReference>
<organism evidence="1 2">
    <name type="scientific">Nitratireductor mangrovi</name>
    <dbReference type="NCBI Taxonomy" id="2599600"/>
    <lineage>
        <taxon>Bacteria</taxon>
        <taxon>Pseudomonadati</taxon>
        <taxon>Pseudomonadota</taxon>
        <taxon>Alphaproteobacteria</taxon>
        <taxon>Hyphomicrobiales</taxon>
        <taxon>Phyllobacteriaceae</taxon>
        <taxon>Nitratireductor</taxon>
    </lineage>
</organism>
<dbReference type="KEGG" id="niy:FQ775_07505"/>
<dbReference type="PANTHER" id="PTHR39337">
    <property type="entry name" value="BLR5642 PROTEIN"/>
    <property type="match status" value="1"/>
</dbReference>
<dbReference type="InterPro" id="IPR007438">
    <property type="entry name" value="DUF488"/>
</dbReference>